<dbReference type="EMBL" id="GL832972">
    <property type="protein sequence ID" value="EGD75387.1"/>
    <property type="molecule type" value="Genomic_DNA"/>
</dbReference>
<dbReference type="AlphaFoldDB" id="F2UFV9"/>
<dbReference type="RefSeq" id="XP_004991844.1">
    <property type="nucleotide sequence ID" value="XM_004991787.1"/>
</dbReference>
<gene>
    <name evidence="3" type="ORF">PTSG_06464</name>
</gene>
<reference evidence="3" key="1">
    <citation type="submission" date="2009-08" db="EMBL/GenBank/DDBJ databases">
        <title>Annotation of Salpingoeca rosetta.</title>
        <authorList>
            <consortium name="The Broad Institute Genome Sequencing Platform"/>
            <person name="Russ C."/>
            <person name="Cuomo C."/>
            <person name="Burger G."/>
            <person name="Gray M.W."/>
            <person name="Holland P.W.H."/>
            <person name="King N."/>
            <person name="Lang F.B.F."/>
            <person name="Roger A.J."/>
            <person name="Ruiz-Trillo I."/>
            <person name="Young S.K."/>
            <person name="Zeng Q."/>
            <person name="Gargeya S."/>
            <person name="Alvarado L."/>
            <person name="Berlin A."/>
            <person name="Chapman S.B."/>
            <person name="Chen Z."/>
            <person name="Freedman E."/>
            <person name="Gellesch M."/>
            <person name="Goldberg J."/>
            <person name="Griggs A."/>
            <person name="Gujja S."/>
            <person name="Heilman E."/>
            <person name="Heiman D."/>
            <person name="Howarth C."/>
            <person name="Mehta T."/>
            <person name="Neiman D."/>
            <person name="Pearson M."/>
            <person name="Roberts A."/>
            <person name="Saif S."/>
            <person name="Shea T."/>
            <person name="Shenoy N."/>
            <person name="Sisk P."/>
            <person name="Stolte C."/>
            <person name="Sykes S."/>
            <person name="White J."/>
            <person name="Yandava C."/>
            <person name="Haas B."/>
            <person name="Nusbaum C."/>
            <person name="Birren B."/>
        </authorList>
    </citation>
    <scope>NUCLEOTIDE SEQUENCE [LARGE SCALE GENOMIC DNA]</scope>
    <source>
        <strain evidence="3">ATCC 50818</strain>
    </source>
</reference>
<proteinExistence type="predicted"/>
<protein>
    <recommendedName>
        <fullName evidence="2">MOSC domain-containing protein</fullName>
    </recommendedName>
</protein>
<dbReference type="GO" id="GO:0003824">
    <property type="term" value="F:catalytic activity"/>
    <property type="evidence" value="ECO:0007669"/>
    <property type="project" value="InterPro"/>
</dbReference>
<dbReference type="GO" id="GO:0030151">
    <property type="term" value="F:molybdenum ion binding"/>
    <property type="evidence" value="ECO:0007669"/>
    <property type="project" value="InterPro"/>
</dbReference>
<keyword evidence="1" id="KW-0472">Membrane</keyword>
<feature type="domain" description="MOSC" evidence="2">
    <location>
        <begin position="78"/>
        <end position="296"/>
    </location>
</feature>
<dbReference type="InterPro" id="IPR011037">
    <property type="entry name" value="Pyrv_Knase-like_insert_dom_sf"/>
</dbReference>
<dbReference type="InterPro" id="IPR005303">
    <property type="entry name" value="MOCOS_middle"/>
</dbReference>
<sequence length="308" mass="34374">MDDFEQTVFVSLALAAPLLVAIRRWLNPKRESRLRPAVEEIWLFPIKSCAGLKVKQAAIDQYGLQHDRRFMVVSKDKKRFQSQRALPIMANIHVGFVGDDLVAVHEGMPPLYLATCADVRRNAIGDVQVKCDPSTVVGKPTGSSSSSSSTVDVTIWDDTIAAQTVSDEHDRWFSQALGKDVQLVRTLPPNQHHRLVNNNITRFRPNVVVAACVPFEEDTWQEITVGDNITMDLPEPCMRCSLPTVDPDTGKKDPKKEPTKTLQTYRSNGHGVFFGQNAVVQQTTGSIRVGDRISVLKRKDDDPIAQLY</sequence>
<organism evidence="4">
    <name type="scientific">Salpingoeca rosetta (strain ATCC 50818 / BSB-021)</name>
    <dbReference type="NCBI Taxonomy" id="946362"/>
    <lineage>
        <taxon>Eukaryota</taxon>
        <taxon>Choanoflagellata</taxon>
        <taxon>Craspedida</taxon>
        <taxon>Salpingoecidae</taxon>
        <taxon>Salpingoeca</taxon>
    </lineage>
</organism>
<dbReference type="PANTHER" id="PTHR14237:SF19">
    <property type="entry name" value="MITOCHONDRIAL AMIDOXIME REDUCING COMPONENT 1"/>
    <property type="match status" value="1"/>
</dbReference>
<dbReference type="PROSITE" id="PS51340">
    <property type="entry name" value="MOSC"/>
    <property type="match status" value="1"/>
</dbReference>
<dbReference type="Pfam" id="PF03473">
    <property type="entry name" value="MOSC"/>
    <property type="match status" value="1"/>
</dbReference>
<dbReference type="Proteomes" id="UP000007799">
    <property type="component" value="Unassembled WGS sequence"/>
</dbReference>
<evidence type="ECO:0000256" key="1">
    <source>
        <dbReference type="SAM" id="Phobius"/>
    </source>
</evidence>
<dbReference type="GO" id="GO:0030170">
    <property type="term" value="F:pyridoxal phosphate binding"/>
    <property type="evidence" value="ECO:0007669"/>
    <property type="project" value="InterPro"/>
</dbReference>
<keyword evidence="4" id="KW-1185">Reference proteome</keyword>
<dbReference type="InterPro" id="IPR005302">
    <property type="entry name" value="MoCF_Sase_C"/>
</dbReference>
<evidence type="ECO:0000313" key="4">
    <source>
        <dbReference type="Proteomes" id="UP000007799"/>
    </source>
</evidence>
<feature type="transmembrane region" description="Helical" evidence="1">
    <location>
        <begin position="6"/>
        <end position="26"/>
    </location>
</feature>
<keyword evidence="1" id="KW-1133">Transmembrane helix</keyword>
<dbReference type="InParanoid" id="F2UFV9"/>
<dbReference type="Pfam" id="PF03476">
    <property type="entry name" value="MOSC_N"/>
    <property type="match status" value="1"/>
</dbReference>
<dbReference type="KEGG" id="sre:PTSG_06464"/>
<dbReference type="SUPFAM" id="SSF50800">
    <property type="entry name" value="PK beta-barrel domain-like"/>
    <property type="match status" value="1"/>
</dbReference>
<dbReference type="SUPFAM" id="SSF141673">
    <property type="entry name" value="MOSC N-terminal domain-like"/>
    <property type="match status" value="1"/>
</dbReference>
<evidence type="ECO:0000313" key="3">
    <source>
        <dbReference type="EMBL" id="EGD75387.1"/>
    </source>
</evidence>
<dbReference type="FunCoup" id="F2UFV9">
    <property type="interactions" value="630"/>
</dbReference>
<dbReference type="STRING" id="946362.F2UFV9"/>
<dbReference type="OMA" id="ARQYPQM"/>
<dbReference type="PANTHER" id="PTHR14237">
    <property type="entry name" value="MOLYBDOPTERIN COFACTOR SULFURASE MOSC"/>
    <property type="match status" value="1"/>
</dbReference>
<dbReference type="OrthoDB" id="17255at2759"/>
<dbReference type="eggNOG" id="KOG2362">
    <property type="taxonomic scope" value="Eukaryota"/>
</dbReference>
<dbReference type="GeneID" id="16072404"/>
<keyword evidence="1" id="KW-0812">Transmembrane</keyword>
<name>F2UFV9_SALR5</name>
<evidence type="ECO:0000259" key="2">
    <source>
        <dbReference type="PROSITE" id="PS51340"/>
    </source>
</evidence>
<accession>F2UFV9</accession>